<keyword evidence="2" id="KW-1185">Reference proteome</keyword>
<dbReference type="EMBL" id="JAJEQE010000001">
    <property type="protein sequence ID" value="MCC2147706.1"/>
    <property type="molecule type" value="Genomic_DNA"/>
</dbReference>
<comment type="caution">
    <text evidence="1">The sequence shown here is derived from an EMBL/GenBank/DDBJ whole genome shotgun (WGS) entry which is preliminary data.</text>
</comment>
<dbReference type="RefSeq" id="WP_248834495.1">
    <property type="nucleotide sequence ID" value="NZ_JAJEQE010000001.1"/>
</dbReference>
<evidence type="ECO:0000313" key="1">
    <source>
        <dbReference type="EMBL" id="MCC2147706.1"/>
    </source>
</evidence>
<sequence length="100" mass="11402">MNKTMKTLINEFLDGSIEGITGSSSSPGNLKIKGDQLIHFSTPIFERMENYYILNMTRYSIQTGRLQKLIMELVPEKNIVVVLKVPMDYHGSLKNYMSEA</sequence>
<gene>
    <name evidence="1" type="ORF">LKD42_00315</name>
</gene>
<protein>
    <submittedName>
        <fullName evidence="1">Uncharacterized protein</fullName>
    </submittedName>
</protein>
<accession>A0ABS8ERA8</accession>
<name>A0ABS8ERA8_9FIRM</name>
<organism evidence="1 2">
    <name type="scientific">Hominisplanchenecus faecis</name>
    <dbReference type="NCBI Taxonomy" id="2885351"/>
    <lineage>
        <taxon>Bacteria</taxon>
        <taxon>Bacillati</taxon>
        <taxon>Bacillota</taxon>
        <taxon>Clostridia</taxon>
        <taxon>Lachnospirales</taxon>
        <taxon>Lachnospiraceae</taxon>
        <taxon>Hominisplanchenecus</taxon>
    </lineage>
</organism>
<proteinExistence type="predicted"/>
<evidence type="ECO:0000313" key="2">
    <source>
        <dbReference type="Proteomes" id="UP001299235"/>
    </source>
</evidence>
<dbReference type="Proteomes" id="UP001299235">
    <property type="component" value="Unassembled WGS sequence"/>
</dbReference>
<reference evidence="1 2" key="1">
    <citation type="submission" date="2021-10" db="EMBL/GenBank/DDBJ databases">
        <title>Anaerobic single-cell dispensing facilitates the cultivation of human gut bacteria.</title>
        <authorList>
            <person name="Afrizal A."/>
        </authorList>
    </citation>
    <scope>NUCLEOTIDE SEQUENCE [LARGE SCALE GENOMIC DNA]</scope>
    <source>
        <strain evidence="1 2">CLA-AA-H246</strain>
    </source>
</reference>